<feature type="chain" id="PRO_5047075968" evidence="1">
    <location>
        <begin position="30"/>
        <end position="236"/>
    </location>
</feature>
<evidence type="ECO:0000313" key="3">
    <source>
        <dbReference type="Proteomes" id="UP001056291"/>
    </source>
</evidence>
<reference evidence="2" key="1">
    <citation type="submission" date="2022-06" db="EMBL/GenBank/DDBJ databases">
        <title>Sneathiella actinostolidae sp. nov., isolated from a sea anemonein the Western Pacific Ocean.</title>
        <authorList>
            <person name="Wei M.J."/>
        </authorList>
    </citation>
    <scope>NUCLEOTIDE SEQUENCE</scope>
    <source>
        <strain evidence="2">PHK-P5</strain>
    </source>
</reference>
<feature type="signal peptide" evidence="1">
    <location>
        <begin position="1"/>
        <end position="29"/>
    </location>
</feature>
<dbReference type="Gene3D" id="3.10.620.30">
    <property type="match status" value="1"/>
</dbReference>
<dbReference type="InterPro" id="IPR010319">
    <property type="entry name" value="Transglutaminase-like_Cys_pept"/>
</dbReference>
<accession>A0ABY4W5N1</accession>
<dbReference type="Proteomes" id="UP001056291">
    <property type="component" value="Chromosome"/>
</dbReference>
<protein>
    <submittedName>
        <fullName evidence="2">Transglutaminase-like cysteine peptidase</fullName>
    </submittedName>
</protein>
<dbReference type="RefSeq" id="WP_251935991.1">
    <property type="nucleotide sequence ID" value="NZ_CP098747.1"/>
</dbReference>
<organism evidence="2 3">
    <name type="scientific">Sneathiella marina</name>
    <dbReference type="NCBI Taxonomy" id="2950108"/>
    <lineage>
        <taxon>Bacteria</taxon>
        <taxon>Pseudomonadati</taxon>
        <taxon>Pseudomonadota</taxon>
        <taxon>Alphaproteobacteria</taxon>
        <taxon>Sneathiellales</taxon>
        <taxon>Sneathiellaceae</taxon>
        <taxon>Sneathiella</taxon>
    </lineage>
</organism>
<keyword evidence="1" id="KW-0732">Signal</keyword>
<name>A0ABY4W5N1_9PROT</name>
<dbReference type="Pfam" id="PF06035">
    <property type="entry name" value="Peptidase_C93"/>
    <property type="match status" value="1"/>
</dbReference>
<sequence>MRSFSRFSCLSIVTLSATLSLAPMKSAYADVNVDGLFGTVEIASDNLSALPQWKRVIESFEEVAIEAKKCDLKIEDCYSQQMTLWRAKINELRTSDKRVQIQQINRFLNSWRKRTDTENYAVSDYWATPLEFMENGGDSEDFAIMKYISLKELGVPPSDMRIVVTNDVLRNNVHTVLSVKTGGKIYILDDLNDSILSESFTPYYLPLYSVNEQNRWAHIPKAVSVEQASQGTTQND</sequence>
<proteinExistence type="predicted"/>
<dbReference type="PANTHER" id="PTHR39327:SF1">
    <property type="entry name" value="BLR5470 PROTEIN"/>
    <property type="match status" value="1"/>
</dbReference>
<dbReference type="EMBL" id="CP098747">
    <property type="protein sequence ID" value="USG62317.1"/>
    <property type="molecule type" value="Genomic_DNA"/>
</dbReference>
<dbReference type="PANTHER" id="PTHR39327">
    <property type="match status" value="1"/>
</dbReference>
<gene>
    <name evidence="2" type="ORF">NBZ79_04905</name>
</gene>
<evidence type="ECO:0000313" key="2">
    <source>
        <dbReference type="EMBL" id="USG62317.1"/>
    </source>
</evidence>
<evidence type="ECO:0000256" key="1">
    <source>
        <dbReference type="SAM" id="SignalP"/>
    </source>
</evidence>
<keyword evidence="3" id="KW-1185">Reference proteome</keyword>